<evidence type="ECO:0000256" key="4">
    <source>
        <dbReference type="PROSITE-ProRule" id="PRU00335"/>
    </source>
</evidence>
<evidence type="ECO:0000313" key="6">
    <source>
        <dbReference type="EMBL" id="AJK69225.1"/>
    </source>
</evidence>
<dbReference type="KEGG" id="cmq:B840_08135"/>
<keyword evidence="2 4" id="KW-0238">DNA-binding</keyword>
<dbReference type="InterPro" id="IPR050109">
    <property type="entry name" value="HTH-type_TetR-like_transc_reg"/>
</dbReference>
<dbReference type="SUPFAM" id="SSF46689">
    <property type="entry name" value="Homeodomain-like"/>
    <property type="match status" value="1"/>
</dbReference>
<dbReference type="PROSITE" id="PS50977">
    <property type="entry name" value="HTH_TETR_2"/>
    <property type="match status" value="1"/>
</dbReference>
<dbReference type="PANTHER" id="PTHR30055:SF151">
    <property type="entry name" value="TRANSCRIPTIONAL REGULATORY PROTEIN"/>
    <property type="match status" value="1"/>
</dbReference>
<dbReference type="SUPFAM" id="SSF48498">
    <property type="entry name" value="Tetracyclin repressor-like, C-terminal domain"/>
    <property type="match status" value="1"/>
</dbReference>
<accession>A0A0B6TUE6</accession>
<evidence type="ECO:0000313" key="7">
    <source>
        <dbReference type="Proteomes" id="UP000031928"/>
    </source>
</evidence>
<evidence type="ECO:0000259" key="5">
    <source>
        <dbReference type="PROSITE" id="PS50977"/>
    </source>
</evidence>
<sequence length="203" mass="20893">MADIFLGVFPAGRLGGVQLTRDSIVAAAVDILDSYGLADMTMRRVATSLGVAPGALYWHIANKQQLIAAIAEKILAPALNDAAGCTPAELAARLRGAMLSRRDGAELVAAALSQPDSATRAVVEKQLAQTLRGDEDLVRAGAAALLHLVLGATSLEQAQKQYSADTGAEPPAETSADFHRGVELLLAGLTAALQSGASPGEQL</sequence>
<dbReference type="AlphaFoldDB" id="A0A0B6TUE6"/>
<evidence type="ECO:0000256" key="2">
    <source>
        <dbReference type="ARBA" id="ARBA00023125"/>
    </source>
</evidence>
<dbReference type="Gene3D" id="1.10.357.10">
    <property type="entry name" value="Tetracycline Repressor, domain 2"/>
    <property type="match status" value="1"/>
</dbReference>
<dbReference type="InterPro" id="IPR036271">
    <property type="entry name" value="Tet_transcr_reg_TetR-rel_C_sf"/>
</dbReference>
<protein>
    <recommendedName>
        <fullName evidence="5">HTH tetR-type domain-containing protein</fullName>
    </recommendedName>
</protein>
<evidence type="ECO:0000256" key="3">
    <source>
        <dbReference type="ARBA" id="ARBA00023163"/>
    </source>
</evidence>
<dbReference type="PANTHER" id="PTHR30055">
    <property type="entry name" value="HTH-TYPE TRANSCRIPTIONAL REGULATOR RUTR"/>
    <property type="match status" value="1"/>
</dbReference>
<name>A0A0B6TUE6_9CORY</name>
<reference evidence="6 7" key="1">
    <citation type="submission" date="2014-05" db="EMBL/GenBank/DDBJ databases">
        <title>Complete genome sequence of Corynebacterium marinum DSM 44953.</title>
        <authorList>
            <person name="Schaffert L."/>
            <person name="Albersmeier A."/>
            <person name="Kalinowski J."/>
            <person name="Ruckert C."/>
        </authorList>
    </citation>
    <scope>NUCLEOTIDE SEQUENCE [LARGE SCALE GENOMIC DNA]</scope>
    <source>
        <strain evidence="6 7">DSM 44953</strain>
    </source>
</reference>
<feature type="domain" description="HTH tetR-type" evidence="5">
    <location>
        <begin position="18"/>
        <end position="78"/>
    </location>
</feature>
<dbReference type="Proteomes" id="UP000031928">
    <property type="component" value="Chromosome"/>
</dbReference>
<evidence type="ECO:0000256" key="1">
    <source>
        <dbReference type="ARBA" id="ARBA00023015"/>
    </source>
</evidence>
<dbReference type="InterPro" id="IPR001647">
    <property type="entry name" value="HTH_TetR"/>
</dbReference>
<organism evidence="6 7">
    <name type="scientific">Corynebacterium marinum DSM 44953</name>
    <dbReference type="NCBI Taxonomy" id="1224162"/>
    <lineage>
        <taxon>Bacteria</taxon>
        <taxon>Bacillati</taxon>
        <taxon>Actinomycetota</taxon>
        <taxon>Actinomycetes</taxon>
        <taxon>Mycobacteriales</taxon>
        <taxon>Corynebacteriaceae</taxon>
        <taxon>Corynebacterium</taxon>
    </lineage>
</organism>
<dbReference type="GO" id="GO:0000976">
    <property type="term" value="F:transcription cis-regulatory region binding"/>
    <property type="evidence" value="ECO:0007669"/>
    <property type="project" value="TreeGrafter"/>
</dbReference>
<dbReference type="PRINTS" id="PR00455">
    <property type="entry name" value="HTHTETR"/>
</dbReference>
<dbReference type="HOGENOM" id="CLU_069543_2_2_11"/>
<dbReference type="STRING" id="1224162.B840_08135"/>
<dbReference type="EMBL" id="CP007790">
    <property type="protein sequence ID" value="AJK69225.1"/>
    <property type="molecule type" value="Genomic_DNA"/>
</dbReference>
<dbReference type="InterPro" id="IPR009057">
    <property type="entry name" value="Homeodomain-like_sf"/>
</dbReference>
<keyword evidence="3" id="KW-0804">Transcription</keyword>
<dbReference type="Gene3D" id="1.10.10.60">
    <property type="entry name" value="Homeodomain-like"/>
    <property type="match status" value="1"/>
</dbReference>
<gene>
    <name evidence="6" type="ORF">B840_08135</name>
</gene>
<feature type="DNA-binding region" description="H-T-H motif" evidence="4">
    <location>
        <begin position="41"/>
        <end position="60"/>
    </location>
</feature>
<keyword evidence="7" id="KW-1185">Reference proteome</keyword>
<dbReference type="Pfam" id="PF00440">
    <property type="entry name" value="TetR_N"/>
    <property type="match status" value="1"/>
</dbReference>
<keyword evidence="1" id="KW-0805">Transcription regulation</keyword>
<proteinExistence type="predicted"/>
<dbReference type="GO" id="GO:0003700">
    <property type="term" value="F:DNA-binding transcription factor activity"/>
    <property type="evidence" value="ECO:0007669"/>
    <property type="project" value="TreeGrafter"/>
</dbReference>